<feature type="region of interest" description="Disordered" evidence="7">
    <location>
        <begin position="653"/>
        <end position="691"/>
    </location>
</feature>
<dbReference type="SUPFAM" id="SSF55785">
    <property type="entry name" value="PYP-like sensor domain (PAS domain)"/>
    <property type="match status" value="2"/>
</dbReference>
<dbReference type="AlphaFoldDB" id="A0A9J6DS47"/>
<dbReference type="EMBL" id="JABSTU010000007">
    <property type="protein sequence ID" value="KAH8025037.1"/>
    <property type="molecule type" value="Genomic_DNA"/>
</dbReference>
<accession>A0A9J6DS47</accession>
<dbReference type="InterPro" id="IPR036638">
    <property type="entry name" value="HLH_DNA-bd_sf"/>
</dbReference>
<feature type="domain" description="BHLH" evidence="9">
    <location>
        <begin position="13"/>
        <end position="70"/>
    </location>
</feature>
<evidence type="ECO:0000313" key="11">
    <source>
        <dbReference type="Proteomes" id="UP000821866"/>
    </source>
</evidence>
<dbReference type="FunFam" id="4.10.280.10:FF:000008">
    <property type="entry name" value="Nuclear receptor coactivator"/>
    <property type="match status" value="1"/>
</dbReference>
<keyword evidence="2" id="KW-0677">Repeat</keyword>
<dbReference type="SMART" id="SM00353">
    <property type="entry name" value="HLH"/>
    <property type="match status" value="1"/>
</dbReference>
<keyword evidence="11" id="KW-1185">Reference proteome</keyword>
<keyword evidence="5" id="KW-0804">Transcription</keyword>
<dbReference type="PROSITE" id="PS50888">
    <property type="entry name" value="BHLH"/>
    <property type="match status" value="1"/>
</dbReference>
<dbReference type="GO" id="GO:0046983">
    <property type="term" value="F:protein dimerization activity"/>
    <property type="evidence" value="ECO:0007669"/>
    <property type="project" value="InterPro"/>
</dbReference>
<dbReference type="InterPro" id="IPR035965">
    <property type="entry name" value="PAS-like_dom_sf"/>
</dbReference>
<dbReference type="Gene3D" id="3.30.450.20">
    <property type="entry name" value="PAS domain"/>
    <property type="match status" value="2"/>
</dbReference>
<keyword evidence="3" id="KW-0805">Transcription regulation</keyword>
<protein>
    <recommendedName>
        <fullName evidence="12">Nuclear receptor coactivator 2</fullName>
    </recommendedName>
</protein>
<keyword evidence="6" id="KW-0539">Nucleus</keyword>
<dbReference type="GO" id="GO:0032870">
    <property type="term" value="P:cellular response to hormone stimulus"/>
    <property type="evidence" value="ECO:0007669"/>
    <property type="project" value="TreeGrafter"/>
</dbReference>
<evidence type="ECO:0000256" key="5">
    <source>
        <dbReference type="ARBA" id="ARBA00023163"/>
    </source>
</evidence>
<dbReference type="VEuPathDB" id="VectorBase:LOC119170694"/>
<feature type="compositionally biased region" description="Low complexity" evidence="7">
    <location>
        <begin position="394"/>
        <end position="414"/>
    </location>
</feature>
<gene>
    <name evidence="10" type="ORF">HPB51_002933</name>
</gene>
<dbReference type="InterPro" id="IPR011598">
    <property type="entry name" value="bHLH_dom"/>
</dbReference>
<dbReference type="GO" id="GO:0005634">
    <property type="term" value="C:nucleus"/>
    <property type="evidence" value="ECO:0007669"/>
    <property type="project" value="InterPro"/>
</dbReference>
<dbReference type="FunFam" id="3.30.450.20:FF:000144">
    <property type="entry name" value="Nuclear receptor coactivator 2"/>
    <property type="match status" value="1"/>
</dbReference>
<evidence type="ECO:0000256" key="6">
    <source>
        <dbReference type="ARBA" id="ARBA00023242"/>
    </source>
</evidence>
<keyword evidence="4" id="KW-0010">Activator</keyword>
<organism evidence="10 11">
    <name type="scientific">Rhipicephalus microplus</name>
    <name type="common">Cattle tick</name>
    <name type="synonym">Boophilus microplus</name>
    <dbReference type="NCBI Taxonomy" id="6941"/>
    <lineage>
        <taxon>Eukaryota</taxon>
        <taxon>Metazoa</taxon>
        <taxon>Ecdysozoa</taxon>
        <taxon>Arthropoda</taxon>
        <taxon>Chelicerata</taxon>
        <taxon>Arachnida</taxon>
        <taxon>Acari</taxon>
        <taxon>Parasitiformes</taxon>
        <taxon>Ixodida</taxon>
        <taxon>Ixodoidea</taxon>
        <taxon>Ixodidae</taxon>
        <taxon>Rhipicephalinae</taxon>
        <taxon>Rhipicephalus</taxon>
        <taxon>Boophilus</taxon>
    </lineage>
</organism>
<comment type="caution">
    <text evidence="10">The sequence shown here is derived from an EMBL/GenBank/DDBJ whole genome shotgun (WGS) entry which is preliminary data.</text>
</comment>
<dbReference type="PANTHER" id="PTHR10684">
    <property type="entry name" value="NUCLEAR RECEPTOR COACTIVATOR"/>
    <property type="match status" value="1"/>
</dbReference>
<evidence type="ECO:0000256" key="1">
    <source>
        <dbReference type="ARBA" id="ARBA00009933"/>
    </source>
</evidence>
<feature type="region of interest" description="Disordered" evidence="7">
    <location>
        <begin position="827"/>
        <end position="855"/>
    </location>
</feature>
<dbReference type="InterPro" id="IPR017426">
    <property type="entry name" value="Nuclear_rcpt_coactivator"/>
</dbReference>
<dbReference type="PROSITE" id="PS50112">
    <property type="entry name" value="PAS"/>
    <property type="match status" value="1"/>
</dbReference>
<dbReference type="Pfam" id="PF23172">
    <property type="entry name" value="bHLH_NCOA"/>
    <property type="match status" value="1"/>
</dbReference>
<feature type="region of interest" description="Disordered" evidence="7">
    <location>
        <begin position="458"/>
        <end position="592"/>
    </location>
</feature>
<dbReference type="InterPro" id="IPR000014">
    <property type="entry name" value="PAS"/>
</dbReference>
<evidence type="ECO:0000256" key="4">
    <source>
        <dbReference type="ARBA" id="ARBA00023159"/>
    </source>
</evidence>
<dbReference type="PANTHER" id="PTHR10684:SF4">
    <property type="entry name" value="TAIMAN, ISOFORM G"/>
    <property type="match status" value="1"/>
</dbReference>
<dbReference type="CDD" id="cd11439">
    <property type="entry name" value="bHLH-PAS_SRC"/>
    <property type="match status" value="1"/>
</dbReference>
<feature type="region of interest" description="Disordered" evidence="7">
    <location>
        <begin position="783"/>
        <end position="813"/>
    </location>
</feature>
<dbReference type="Proteomes" id="UP000821866">
    <property type="component" value="Unassembled WGS sequence"/>
</dbReference>
<dbReference type="GO" id="GO:0045944">
    <property type="term" value="P:positive regulation of transcription by RNA polymerase II"/>
    <property type="evidence" value="ECO:0007669"/>
    <property type="project" value="TreeGrafter"/>
</dbReference>
<evidence type="ECO:0000256" key="7">
    <source>
        <dbReference type="SAM" id="MobiDB-lite"/>
    </source>
</evidence>
<name>A0A9J6DS47_RHIMP</name>
<dbReference type="SMART" id="SM00091">
    <property type="entry name" value="PAS"/>
    <property type="match status" value="1"/>
</dbReference>
<evidence type="ECO:0000256" key="2">
    <source>
        <dbReference type="ARBA" id="ARBA00022737"/>
    </source>
</evidence>
<proteinExistence type="inferred from homology"/>
<evidence type="ECO:0000259" key="8">
    <source>
        <dbReference type="PROSITE" id="PS50112"/>
    </source>
</evidence>
<evidence type="ECO:0000256" key="3">
    <source>
        <dbReference type="ARBA" id="ARBA00023015"/>
    </source>
</evidence>
<reference evidence="10" key="2">
    <citation type="submission" date="2021-09" db="EMBL/GenBank/DDBJ databases">
        <authorList>
            <person name="Jia N."/>
            <person name="Wang J."/>
            <person name="Shi W."/>
            <person name="Du L."/>
            <person name="Sun Y."/>
            <person name="Zhan W."/>
            <person name="Jiang J."/>
            <person name="Wang Q."/>
            <person name="Zhang B."/>
            <person name="Ji P."/>
            <person name="Sakyi L.B."/>
            <person name="Cui X."/>
            <person name="Yuan T."/>
            <person name="Jiang B."/>
            <person name="Yang W."/>
            <person name="Lam T.T.-Y."/>
            <person name="Chang Q."/>
            <person name="Ding S."/>
            <person name="Wang X."/>
            <person name="Zhu J."/>
            <person name="Ruan X."/>
            <person name="Zhao L."/>
            <person name="Wei J."/>
            <person name="Que T."/>
            <person name="Du C."/>
            <person name="Cheng J."/>
            <person name="Dai P."/>
            <person name="Han X."/>
            <person name="Huang E."/>
            <person name="Gao Y."/>
            <person name="Liu J."/>
            <person name="Shao H."/>
            <person name="Ye R."/>
            <person name="Li L."/>
            <person name="Wei W."/>
            <person name="Wang X."/>
            <person name="Wang C."/>
            <person name="Huo Q."/>
            <person name="Li W."/>
            <person name="Guo W."/>
            <person name="Chen H."/>
            <person name="Chen S."/>
            <person name="Zhou L."/>
            <person name="Zhou L."/>
            <person name="Ni X."/>
            <person name="Tian J."/>
            <person name="Zhou Y."/>
            <person name="Sheng Y."/>
            <person name="Liu T."/>
            <person name="Pan Y."/>
            <person name="Xia L."/>
            <person name="Li J."/>
            <person name="Zhao F."/>
            <person name="Cao W."/>
        </authorList>
    </citation>
    <scope>NUCLEOTIDE SEQUENCE</scope>
    <source>
        <strain evidence="10">Rmic-2018</strain>
        <tissue evidence="10">Larvae</tissue>
    </source>
</reference>
<evidence type="ECO:0000259" key="9">
    <source>
        <dbReference type="PROSITE" id="PS50888"/>
    </source>
</evidence>
<dbReference type="Pfam" id="PF14598">
    <property type="entry name" value="PAS_11"/>
    <property type="match status" value="1"/>
</dbReference>
<dbReference type="GO" id="GO:0003713">
    <property type="term" value="F:transcription coactivator activity"/>
    <property type="evidence" value="ECO:0007669"/>
    <property type="project" value="InterPro"/>
</dbReference>
<dbReference type="Gene3D" id="4.10.280.10">
    <property type="entry name" value="Helix-loop-helix DNA-binding domain"/>
    <property type="match status" value="1"/>
</dbReference>
<dbReference type="CDD" id="cd00130">
    <property type="entry name" value="PAS"/>
    <property type="match status" value="1"/>
</dbReference>
<feature type="region of interest" description="Disordered" evidence="7">
    <location>
        <begin position="373"/>
        <end position="414"/>
    </location>
</feature>
<reference evidence="10" key="1">
    <citation type="journal article" date="2020" name="Cell">
        <title>Large-Scale Comparative Analyses of Tick Genomes Elucidate Their Genetic Diversity and Vector Capacities.</title>
        <authorList>
            <consortium name="Tick Genome and Microbiome Consortium (TIGMIC)"/>
            <person name="Jia N."/>
            <person name="Wang J."/>
            <person name="Shi W."/>
            <person name="Du L."/>
            <person name="Sun Y."/>
            <person name="Zhan W."/>
            <person name="Jiang J.F."/>
            <person name="Wang Q."/>
            <person name="Zhang B."/>
            <person name="Ji P."/>
            <person name="Bell-Sakyi L."/>
            <person name="Cui X.M."/>
            <person name="Yuan T.T."/>
            <person name="Jiang B.G."/>
            <person name="Yang W.F."/>
            <person name="Lam T.T."/>
            <person name="Chang Q.C."/>
            <person name="Ding S.J."/>
            <person name="Wang X.J."/>
            <person name="Zhu J.G."/>
            <person name="Ruan X.D."/>
            <person name="Zhao L."/>
            <person name="Wei J.T."/>
            <person name="Ye R.Z."/>
            <person name="Que T.C."/>
            <person name="Du C.H."/>
            <person name="Zhou Y.H."/>
            <person name="Cheng J.X."/>
            <person name="Dai P.F."/>
            <person name="Guo W.B."/>
            <person name="Han X.H."/>
            <person name="Huang E.J."/>
            <person name="Li L.F."/>
            <person name="Wei W."/>
            <person name="Gao Y.C."/>
            <person name="Liu J.Z."/>
            <person name="Shao H.Z."/>
            <person name="Wang X."/>
            <person name="Wang C.C."/>
            <person name="Yang T.C."/>
            <person name="Huo Q.B."/>
            <person name="Li W."/>
            <person name="Chen H.Y."/>
            <person name="Chen S.E."/>
            <person name="Zhou L.G."/>
            <person name="Ni X.B."/>
            <person name="Tian J.H."/>
            <person name="Sheng Y."/>
            <person name="Liu T."/>
            <person name="Pan Y.S."/>
            <person name="Xia L.Y."/>
            <person name="Li J."/>
            <person name="Zhao F."/>
            <person name="Cao W.C."/>
        </authorList>
    </citation>
    <scope>NUCLEOTIDE SEQUENCE</scope>
    <source>
        <strain evidence="10">Rmic-2018</strain>
    </source>
</reference>
<dbReference type="SUPFAM" id="SSF47459">
    <property type="entry name" value="HLH, helix-loop-helix DNA-binding domain"/>
    <property type="match status" value="1"/>
</dbReference>
<feature type="domain" description="PAS" evidence="8">
    <location>
        <begin position="106"/>
        <end position="170"/>
    </location>
</feature>
<feature type="compositionally biased region" description="Low complexity" evidence="7">
    <location>
        <begin position="783"/>
        <end position="795"/>
    </location>
</feature>
<sequence>MVRNHCLSVVKASVNMKKCLNEKHRREQENVYLEELAELISASLSDMNSLSVKPDKCAILQETVNQIRRIKQQEASGGGGLGELQQSEVSSSKPTILGSDVLGPLLLEALDGFLFVVNTEGRIEFVSENVSSFLQYGQGELDGTSIYNILHHGDHGRFSSNLLPMSLGANGLGWTEAGGKSRSFQCRFLLRPPDAEDKQSSARIAPLYENMHISAIFLPYPNGSGTGGAGSGDESGADSEVQNCLVCVARRIPANEKIPTSVGVEQFTTRLDLSGKILAVDTSGVSSTYSQYLNKSLVGRVIQELCDSRDLHKLDQHLKETLQQGQHTSAIYRLQVTPDKSLLVQTKSKRFNYNQVTSEPEFLMATHSIIRDSEAPSPDELSRGPTPVNGAPASSSSSGPTPSGSGSTSGGVVVTTGPPSVSAASGGAAAAFFHLSPSSSGGSQDFNLLSMEMFPSTSWPEEEDLASANTPKGGKSVPGAGDGDDDDYGPSSLPPPASTPGAVSAPSPYTTGGTTSSSEDGGPQKLRNLLTQGLAGSGSGNDETDAPSSSRSENVILRELLNQEDEEERQEGNNMLRRLLNSEDSGDKSFRRSQDLLIQQLLKAESPDKVITAARSADPPTPATPRLDASMPYTSPNSFLFFPLFSSHVSCGSSMPEGAEESISKRKSLEDGQDVDQPPKRPNMAGGRPPTIARVTIPKNFAQSIHYYTQYQRVPAGIVQQAHLAGQNPMLASMLAQTPRPVPSVPTSIANSIVSQLPQERLPKNLEKKLIHTPLTPGALLAPQQQQTQQPQQPQSVMIKQPQPGRPTTLLGLGPQETSAMTLQHQRTFGGGGGLIQQQQQQQPPPQHGFLSKILTNSPDSTRRALQPSQAYVPHTTNVAAGGSSFSPATSGASAVLSELLNDSRVPASIVNAVNSSSAASLTMAAAAGGASADQLLSQVLDDVSGLIS</sequence>
<feature type="compositionally biased region" description="Low complexity" evidence="7">
    <location>
        <begin position="506"/>
        <end position="523"/>
    </location>
</feature>
<comment type="similarity">
    <text evidence="1">Belongs to the SRC/p160 nuclear receptor coactivator family.</text>
</comment>
<dbReference type="InterPro" id="IPR056193">
    <property type="entry name" value="bHLH_NCOA1-3"/>
</dbReference>
<evidence type="ECO:0000313" key="10">
    <source>
        <dbReference type="EMBL" id="KAH8025037.1"/>
    </source>
</evidence>
<dbReference type="GO" id="GO:0016922">
    <property type="term" value="F:nuclear receptor binding"/>
    <property type="evidence" value="ECO:0007669"/>
    <property type="project" value="TreeGrafter"/>
</dbReference>
<evidence type="ECO:0008006" key="12">
    <source>
        <dbReference type="Google" id="ProtNLM"/>
    </source>
</evidence>